<name>A0A9P4P1G1_9PEZI</name>
<dbReference type="Pfam" id="PF06985">
    <property type="entry name" value="HET"/>
    <property type="match status" value="1"/>
</dbReference>
<evidence type="ECO:0000313" key="2">
    <source>
        <dbReference type="EMBL" id="KAF2435078.1"/>
    </source>
</evidence>
<dbReference type="PANTHER" id="PTHR33112">
    <property type="entry name" value="DOMAIN PROTEIN, PUTATIVE-RELATED"/>
    <property type="match status" value="1"/>
</dbReference>
<comment type="caution">
    <text evidence="2">The sequence shown here is derived from an EMBL/GenBank/DDBJ whole genome shotgun (WGS) entry which is preliminary data.</text>
</comment>
<evidence type="ECO:0000259" key="1">
    <source>
        <dbReference type="Pfam" id="PF06985"/>
    </source>
</evidence>
<reference evidence="2" key="1">
    <citation type="journal article" date="2020" name="Stud. Mycol.">
        <title>101 Dothideomycetes genomes: a test case for predicting lifestyles and emergence of pathogens.</title>
        <authorList>
            <person name="Haridas S."/>
            <person name="Albert R."/>
            <person name="Binder M."/>
            <person name="Bloem J."/>
            <person name="Labutti K."/>
            <person name="Salamov A."/>
            <person name="Andreopoulos B."/>
            <person name="Baker S."/>
            <person name="Barry K."/>
            <person name="Bills G."/>
            <person name="Bluhm B."/>
            <person name="Cannon C."/>
            <person name="Castanera R."/>
            <person name="Culley D."/>
            <person name="Daum C."/>
            <person name="Ezra D."/>
            <person name="Gonzalez J."/>
            <person name="Henrissat B."/>
            <person name="Kuo A."/>
            <person name="Liang C."/>
            <person name="Lipzen A."/>
            <person name="Lutzoni F."/>
            <person name="Magnuson J."/>
            <person name="Mondo S."/>
            <person name="Nolan M."/>
            <person name="Ohm R."/>
            <person name="Pangilinan J."/>
            <person name="Park H.-J."/>
            <person name="Ramirez L."/>
            <person name="Alfaro M."/>
            <person name="Sun H."/>
            <person name="Tritt A."/>
            <person name="Yoshinaga Y."/>
            <person name="Zwiers L.-H."/>
            <person name="Turgeon B."/>
            <person name="Goodwin S."/>
            <person name="Spatafora J."/>
            <person name="Crous P."/>
            <person name="Grigoriev I."/>
        </authorList>
    </citation>
    <scope>NUCLEOTIDE SEQUENCE</scope>
    <source>
        <strain evidence="2">CBS 130266</strain>
    </source>
</reference>
<feature type="non-terminal residue" evidence="2">
    <location>
        <position position="1"/>
    </location>
</feature>
<accession>A0A9P4P1G1</accession>
<protein>
    <submittedName>
        <fullName evidence="2">HET-domain-containing protein</fullName>
    </submittedName>
</protein>
<evidence type="ECO:0000313" key="3">
    <source>
        <dbReference type="Proteomes" id="UP000800235"/>
    </source>
</evidence>
<organism evidence="2 3">
    <name type="scientific">Tothia fuscella</name>
    <dbReference type="NCBI Taxonomy" id="1048955"/>
    <lineage>
        <taxon>Eukaryota</taxon>
        <taxon>Fungi</taxon>
        <taxon>Dikarya</taxon>
        <taxon>Ascomycota</taxon>
        <taxon>Pezizomycotina</taxon>
        <taxon>Dothideomycetes</taxon>
        <taxon>Pleosporomycetidae</taxon>
        <taxon>Venturiales</taxon>
        <taxon>Cylindrosympodiaceae</taxon>
        <taxon>Tothia</taxon>
    </lineage>
</organism>
<dbReference type="PANTHER" id="PTHR33112:SF10">
    <property type="entry name" value="TOL"/>
    <property type="match status" value="1"/>
</dbReference>
<proteinExistence type="predicted"/>
<dbReference type="AlphaFoldDB" id="A0A9P4P1G1"/>
<dbReference type="OrthoDB" id="5347061at2759"/>
<dbReference type="EMBL" id="MU007014">
    <property type="protein sequence ID" value="KAF2435078.1"/>
    <property type="molecule type" value="Genomic_DNA"/>
</dbReference>
<gene>
    <name evidence="2" type="ORF">EJ08DRAFT_581123</name>
</gene>
<feature type="domain" description="Heterokaryon incompatibility" evidence="1">
    <location>
        <begin position="28"/>
        <end position="188"/>
    </location>
</feature>
<dbReference type="InterPro" id="IPR010730">
    <property type="entry name" value="HET"/>
</dbReference>
<dbReference type="Proteomes" id="UP000800235">
    <property type="component" value="Unassembled WGS sequence"/>
</dbReference>
<keyword evidence="3" id="KW-1185">Reference proteome</keyword>
<sequence length="265" mass="30107">LPTHIINIGVVGDKQIRLVEGAGKKANYVALSHCWGDSKQKPLQTTGEMLLERKRCIPLQSLPATFRDAVTVTRAIGLQFLWIDSLCIIQEDRQAWEKESKTIGRIYGRAHLTIAASHAKNSSEGLFLSKFATLPTVALPHVSRTGAQEGTIYISSAWAIDREPTLEMWKHTNPAKSPLGQRARVTQEWILSRRMVFYTQGSLLFSCRNTNRAETGEIIYVWFERQSVSKWDKFIADYSHKQLTYQKDKLFALEGIVSELQEKKD</sequence>